<protein>
    <recommendedName>
        <fullName evidence="4">DUF1287 domain-containing protein</fullName>
    </recommendedName>
</protein>
<name>A0A5S5A0Y9_9FIRM</name>
<evidence type="ECO:0000313" key="3">
    <source>
        <dbReference type="Proteomes" id="UP000323166"/>
    </source>
</evidence>
<dbReference type="RefSeq" id="WP_207706489.1">
    <property type="nucleotide sequence ID" value="NZ_VNHM01000001.1"/>
</dbReference>
<keyword evidence="1" id="KW-0812">Transmembrane</keyword>
<evidence type="ECO:0008006" key="4">
    <source>
        <dbReference type="Google" id="ProtNLM"/>
    </source>
</evidence>
<dbReference type="EMBL" id="VNHM01000001">
    <property type="protein sequence ID" value="TYO97957.1"/>
    <property type="molecule type" value="Genomic_DNA"/>
</dbReference>
<keyword evidence="1" id="KW-1133">Transmembrane helix</keyword>
<evidence type="ECO:0000256" key="1">
    <source>
        <dbReference type="SAM" id="Phobius"/>
    </source>
</evidence>
<keyword evidence="3" id="KW-1185">Reference proteome</keyword>
<dbReference type="Proteomes" id="UP000323166">
    <property type="component" value="Unassembled WGS sequence"/>
</dbReference>
<dbReference type="InterPro" id="IPR009706">
    <property type="entry name" value="DUF1287"/>
</dbReference>
<keyword evidence="1" id="KW-0472">Membrane</keyword>
<dbReference type="Pfam" id="PF06940">
    <property type="entry name" value="DUF1287"/>
    <property type="match status" value="1"/>
</dbReference>
<comment type="caution">
    <text evidence="2">The sequence shown here is derived from an EMBL/GenBank/DDBJ whole genome shotgun (WGS) entry which is preliminary data.</text>
</comment>
<sequence length="251" mass="28212">MIIRGKKQRHLFFRAISVAVITKVAIPAGVSLVLMLLVVLAAGCGGTEFDGQGNAGMSLTELTVPSPVEKIPPEQRNVYDWVVIGAREEVARGVTYDASYRNITYPGGDVPPAVGACTDVVVRAFRKGGIDLQQLIHEDMQQHFELYPQNWGLQGPDTNIDHRRVPNQMAFFNRFGRSLPLSAEEEYLPTWQWGDVVYWRFPNGLEHCGIISDRKNKQGLPLVIHNAGISREEDCLTRWEIIGHYRYPPED</sequence>
<gene>
    <name evidence="2" type="ORF">LX24_00241</name>
</gene>
<reference evidence="2 3" key="1">
    <citation type="submission" date="2019-07" db="EMBL/GenBank/DDBJ databases">
        <title>Genomic Encyclopedia of Type Strains, Phase I: the one thousand microbial genomes (KMG-I) project.</title>
        <authorList>
            <person name="Kyrpides N."/>
        </authorList>
    </citation>
    <scope>NUCLEOTIDE SEQUENCE [LARGE SCALE GENOMIC DNA]</scope>
    <source>
        <strain evidence="2 3">DSM 6562</strain>
    </source>
</reference>
<accession>A0A5S5A0Y9</accession>
<evidence type="ECO:0000313" key="2">
    <source>
        <dbReference type="EMBL" id="TYO97957.1"/>
    </source>
</evidence>
<organism evidence="2 3">
    <name type="scientific">Desulfallas thermosapovorans DSM 6562</name>
    <dbReference type="NCBI Taxonomy" id="1121431"/>
    <lineage>
        <taxon>Bacteria</taxon>
        <taxon>Bacillati</taxon>
        <taxon>Bacillota</taxon>
        <taxon>Clostridia</taxon>
        <taxon>Eubacteriales</taxon>
        <taxon>Desulfallaceae</taxon>
        <taxon>Desulfallas</taxon>
    </lineage>
</organism>
<proteinExistence type="predicted"/>
<dbReference type="AlphaFoldDB" id="A0A5S5A0Y9"/>
<feature type="transmembrane region" description="Helical" evidence="1">
    <location>
        <begin position="12"/>
        <end position="42"/>
    </location>
</feature>